<dbReference type="Gene3D" id="3.40.50.300">
    <property type="entry name" value="P-loop containing nucleotide triphosphate hydrolases"/>
    <property type="match status" value="1"/>
</dbReference>
<sequence length="228" mass="25421">MLTGILLHVVTDLPVERRNLATVREIVNLMAGNVGFFAETLKHSRHPEVRLIHGNLAIGANETLGSIISFAQEGVDFIRGPAVQDVTIRSSFAFDAVTRGSPLSIYLVLPPHMLESHSRLLRLWIGTLLTAVMRRRSRPARPTLFVLDEAAQLGELSELRQAITLLRGYGLQTWSFWQGHKSAQTPIPPRLGDDGQQLPRCPGLRGQQHERRALHGRTARFHLWAADA</sequence>
<organism evidence="7 8">
    <name type="scientific">Mesorhizobium escarrei</name>
    <dbReference type="NCBI Taxonomy" id="666018"/>
    <lineage>
        <taxon>Bacteria</taxon>
        <taxon>Pseudomonadati</taxon>
        <taxon>Pseudomonadota</taxon>
        <taxon>Alphaproteobacteria</taxon>
        <taxon>Hyphomicrobiales</taxon>
        <taxon>Phyllobacteriaceae</taxon>
        <taxon>Mesorhizobium</taxon>
    </lineage>
</organism>
<evidence type="ECO:0000256" key="5">
    <source>
        <dbReference type="ARBA" id="ARBA00022989"/>
    </source>
</evidence>
<dbReference type="Proteomes" id="UP001153050">
    <property type="component" value="Unassembled WGS sequence"/>
</dbReference>
<dbReference type="InterPro" id="IPR051539">
    <property type="entry name" value="T4SS-coupling_protein"/>
</dbReference>
<dbReference type="PANTHER" id="PTHR37937:SF1">
    <property type="entry name" value="CONJUGATIVE TRANSFER: DNA TRANSPORT"/>
    <property type="match status" value="1"/>
</dbReference>
<keyword evidence="8" id="KW-1185">Reference proteome</keyword>
<evidence type="ECO:0000313" key="8">
    <source>
        <dbReference type="Proteomes" id="UP001153050"/>
    </source>
</evidence>
<protein>
    <recommendedName>
        <fullName evidence="9">TraD/TraG TraM recognition site domain-containing protein</fullName>
    </recommendedName>
</protein>
<keyword evidence="6" id="KW-0472">Membrane</keyword>
<evidence type="ECO:0000313" key="7">
    <source>
        <dbReference type="EMBL" id="CAH2405602.1"/>
    </source>
</evidence>
<dbReference type="InterPro" id="IPR003688">
    <property type="entry name" value="TraG/VirD4"/>
</dbReference>
<evidence type="ECO:0008006" key="9">
    <source>
        <dbReference type="Google" id="ProtNLM"/>
    </source>
</evidence>
<evidence type="ECO:0000256" key="6">
    <source>
        <dbReference type="ARBA" id="ARBA00023136"/>
    </source>
</evidence>
<evidence type="ECO:0000256" key="2">
    <source>
        <dbReference type="ARBA" id="ARBA00008806"/>
    </source>
</evidence>
<name>A0ABM9E8W9_9HYPH</name>
<gene>
    <name evidence="7" type="ORF">MES5069_480013</name>
</gene>
<dbReference type="PANTHER" id="PTHR37937">
    <property type="entry name" value="CONJUGATIVE TRANSFER: DNA TRANSPORT"/>
    <property type="match status" value="1"/>
</dbReference>
<proteinExistence type="inferred from homology"/>
<evidence type="ECO:0000256" key="1">
    <source>
        <dbReference type="ARBA" id="ARBA00004651"/>
    </source>
</evidence>
<keyword evidence="3" id="KW-1003">Cell membrane</keyword>
<dbReference type="SUPFAM" id="SSF52540">
    <property type="entry name" value="P-loop containing nucleoside triphosphate hydrolases"/>
    <property type="match status" value="1"/>
</dbReference>
<keyword evidence="4" id="KW-0812">Transmembrane</keyword>
<reference evidence="7 8" key="1">
    <citation type="submission" date="2022-03" db="EMBL/GenBank/DDBJ databases">
        <authorList>
            <person name="Brunel B."/>
        </authorList>
    </citation>
    <scope>NUCLEOTIDE SEQUENCE [LARGE SCALE GENOMIC DNA]</scope>
    <source>
        <strain evidence="7">STM5069sample</strain>
    </source>
</reference>
<dbReference type="Pfam" id="PF02534">
    <property type="entry name" value="T4SS-DNA_transf"/>
    <property type="match status" value="1"/>
</dbReference>
<comment type="similarity">
    <text evidence="2">Belongs to the VirD4/TraG family.</text>
</comment>
<evidence type="ECO:0000256" key="4">
    <source>
        <dbReference type="ARBA" id="ARBA00022692"/>
    </source>
</evidence>
<evidence type="ECO:0000256" key="3">
    <source>
        <dbReference type="ARBA" id="ARBA00022475"/>
    </source>
</evidence>
<comment type="caution">
    <text evidence="7">The sequence shown here is derived from an EMBL/GenBank/DDBJ whole genome shotgun (WGS) entry which is preliminary data.</text>
</comment>
<dbReference type="EMBL" id="CAKXZT010000144">
    <property type="protein sequence ID" value="CAH2405602.1"/>
    <property type="molecule type" value="Genomic_DNA"/>
</dbReference>
<dbReference type="CDD" id="cd01127">
    <property type="entry name" value="TrwB_TraG_TraD_VirD4"/>
    <property type="match status" value="1"/>
</dbReference>
<keyword evidence="5" id="KW-1133">Transmembrane helix</keyword>
<dbReference type="InterPro" id="IPR027417">
    <property type="entry name" value="P-loop_NTPase"/>
</dbReference>
<comment type="subcellular location">
    <subcellularLocation>
        <location evidence="1">Cell membrane</location>
        <topology evidence="1">Multi-pass membrane protein</topology>
    </subcellularLocation>
</comment>
<accession>A0ABM9E8W9</accession>